<dbReference type="SUPFAM" id="SSF50978">
    <property type="entry name" value="WD40 repeat-like"/>
    <property type="match status" value="1"/>
</dbReference>
<dbReference type="VEuPathDB" id="TriTrypDB:Tb1125.5.2970"/>
<reference evidence="2" key="1">
    <citation type="submission" date="2002-12" db="EMBL/GenBank/DDBJ databases">
        <title>Identification of a novel Trypanosoma brucei brucei immunomodulatory protein.</title>
        <authorList>
            <person name="Gomez-Rodriguez J."/>
            <person name="Brys L."/>
            <person name="Beschin A."/>
            <person name="Berberof M."/>
            <person name="Stijlemans B."/>
            <person name="Darji A."/>
            <person name="Sileghem M."/>
            <person name="Pays E."/>
            <person name="De Baetselier P."/>
        </authorList>
    </citation>
    <scope>NUCLEOTIDE SEQUENCE</scope>
</reference>
<evidence type="ECO:0000256" key="1">
    <source>
        <dbReference type="SAM" id="MobiDB-lite"/>
    </source>
</evidence>
<feature type="compositionally biased region" description="Low complexity" evidence="1">
    <location>
        <begin position="494"/>
        <end position="508"/>
    </location>
</feature>
<name>Q4VWX9_9TRYP</name>
<evidence type="ECO:0000313" key="2">
    <source>
        <dbReference type="EMBL" id="AAO72736.1"/>
    </source>
</evidence>
<organism evidence="2">
    <name type="scientific">Trypanosoma brucei</name>
    <dbReference type="NCBI Taxonomy" id="5691"/>
    <lineage>
        <taxon>Eukaryota</taxon>
        <taxon>Discoba</taxon>
        <taxon>Euglenozoa</taxon>
        <taxon>Kinetoplastea</taxon>
        <taxon>Metakinetoplastina</taxon>
        <taxon>Trypanosomatida</taxon>
        <taxon>Trypanosomatidae</taxon>
        <taxon>Trypanosoma</taxon>
    </lineage>
</organism>
<proteinExistence type="evidence at transcript level"/>
<dbReference type="InterPro" id="IPR015943">
    <property type="entry name" value="WD40/YVTN_repeat-like_dom_sf"/>
</dbReference>
<feature type="region of interest" description="Disordered" evidence="1">
    <location>
        <begin position="466"/>
        <end position="511"/>
    </location>
</feature>
<dbReference type="VEuPathDB" id="TriTrypDB:Tb427_050036200"/>
<dbReference type="AlphaFoldDB" id="Q4VWX9"/>
<protein>
    <submittedName>
        <fullName evidence="2">Suppressive immunomodulating factor</fullName>
    </submittedName>
</protein>
<sequence length="833" mass="91695">MLTLRELDPSELEDEAHLRRFEQCRCEVMRVSSSRLLPECIALTTKGGFVQLVNVSTGAFRVFLTHLGNMPLESQLRCFSLAPSLYATKGAHSLLYSLAYSNELLLADMEQGTVSVLATFQSRPSVVYCDGDYIVCGEGSGQVTLWRSPSATDGDATVEWRRSVFTDTVVCITLQRAYVVCSSVDQHSYVLSLRGGDIIAKLAQDPEAAVSLQSVTTSQLSGGFMLLCLPTVLTVYAPPNKEVAAPPCPTDGTVWDCSNSVQLDTQINCLSCCVGLIACGTASGVVILMTMDETGREVVERVRFNVGFAVVCVQLFDDDTLVVVTSSGDVWKWTTTDLLPEEPACDLSGEEELPSLMCNRLPPRLRHPGQHMNQWVWTTLRLSSNFSEVVNPGYLNECGKEEEEEITIMMDDESHPLPSRVSTLPSRHPVNLRTHCREGSDNKNVGDYQEIFDTPNEVLAHMDECSGDRSDHMPTCARTRSPSGTVTESETFSDDGSSCSSRSSSPSSVNRAGYATADVAADRITNGAIQSSPPSEQNLRSISRDAAGDFAVDVDATLTSSPGTCALSTCLGGRTDTADAVAVAACNEVTERGGEVCSPTRYTLTHTLDKVLRAVDVVPPLTIKGLCAGRRMDPRKAKLIAETDCHEEPAPGPEKQSSQMLMDYREGLEDTPFDYAAYAGAHPLKTEALKYRYPVRMPVYSTRAQLFTPSTELRVTNIKGNSEENNMEVNRKKESRQDHNDQQENVTNFTIADDLMNATYGRLTRRKDPLLEEERQLGGPDIRRTLAVDYCVGPWILMELCFFRNFACSPVLLVYFFYQSHSPRRPQSFNMIP</sequence>
<dbReference type="VEuPathDB" id="TriTrypDB:Tbg972.5.4170"/>
<feature type="compositionally biased region" description="Polar residues" evidence="1">
    <location>
        <begin position="478"/>
        <end position="488"/>
    </location>
</feature>
<dbReference type="Gene3D" id="2.130.10.10">
    <property type="entry name" value="YVTN repeat-like/Quinoprotein amine dehydrogenase"/>
    <property type="match status" value="1"/>
</dbReference>
<accession>Q4VWX9</accession>
<dbReference type="EMBL" id="AY190522">
    <property type="protein sequence ID" value="AAO72736.1"/>
    <property type="molecule type" value="mRNA"/>
</dbReference>
<dbReference type="InterPro" id="IPR036322">
    <property type="entry name" value="WD40_repeat_dom_sf"/>
</dbReference>
<dbReference type="VEuPathDB" id="TriTrypDB:Tb927.5.2970"/>